<dbReference type="InterPro" id="IPR037891">
    <property type="entry name" value="Cdil-like_sf"/>
</dbReference>
<protein>
    <submittedName>
        <fullName evidence="1">Uncharacterized protein</fullName>
    </submittedName>
</protein>
<gene>
    <name evidence="1" type="ORF">SAMN06296429_1092</name>
</gene>
<dbReference type="Gene3D" id="3.40.1590.10">
    <property type="entry name" value="NMB0488-like"/>
    <property type="match status" value="1"/>
</dbReference>
<proteinExistence type="predicted"/>
<evidence type="ECO:0000313" key="2">
    <source>
        <dbReference type="Proteomes" id="UP000192634"/>
    </source>
</evidence>
<dbReference type="SUPFAM" id="SSF160207">
    <property type="entry name" value="NMB0488-like"/>
    <property type="match status" value="1"/>
</dbReference>
<accession>A0A1W2BTZ8</accession>
<dbReference type="AlphaFoldDB" id="A0A1W2BTZ8"/>
<dbReference type="OrthoDB" id="9936105at2"/>
<organism evidence="1 2">
    <name type="scientific">Janibacter indicus</name>
    <dbReference type="NCBI Taxonomy" id="857417"/>
    <lineage>
        <taxon>Bacteria</taxon>
        <taxon>Bacillati</taxon>
        <taxon>Actinomycetota</taxon>
        <taxon>Actinomycetes</taxon>
        <taxon>Micrococcales</taxon>
        <taxon>Intrasporangiaceae</taxon>
        <taxon>Janibacter</taxon>
    </lineage>
</organism>
<evidence type="ECO:0000313" key="1">
    <source>
        <dbReference type="EMBL" id="SMC76204.1"/>
    </source>
</evidence>
<name>A0A1W2BTZ8_9MICO</name>
<dbReference type="RefSeq" id="WP_084451583.1">
    <property type="nucleotide sequence ID" value="NZ_FWXN01000009.1"/>
</dbReference>
<dbReference type="EMBL" id="FWXN01000009">
    <property type="protein sequence ID" value="SMC76204.1"/>
    <property type="molecule type" value="Genomic_DNA"/>
</dbReference>
<reference evidence="1 2" key="1">
    <citation type="submission" date="2017-04" db="EMBL/GenBank/DDBJ databases">
        <authorList>
            <person name="Afonso C.L."/>
            <person name="Miller P.J."/>
            <person name="Scott M.A."/>
            <person name="Spackman E."/>
            <person name="Goraichik I."/>
            <person name="Dimitrov K.M."/>
            <person name="Suarez D.L."/>
            <person name="Swayne D.E."/>
        </authorList>
    </citation>
    <scope>NUCLEOTIDE SEQUENCE [LARGE SCALE GENOMIC DNA]</scope>
    <source>
        <strain evidence="1 2">CGMCC 1.12511</strain>
    </source>
</reference>
<sequence length="315" mass="33442">MPVYPRASITQHGNRLLIASHSWAKGYRPNGQFHHLTTTSTDTELADAISAALARSRKEPAAQLPKAASTDTTPVSDELGFTTWRAMEAATTKVGIFLIDDDVLFAPFETVAGRGYSGHDELPPARGTTEIATRAREALTEAAELSKKVVTHSAGNDAANDVTPRAAVEGIPNRAEAILTRHGDQWAIQALSSIRSDPWSAPNGWITTVPVDAPEQLGQALAEAFAHARVNSPVLPDPSFDTLTAALGVTAADLATPATTRIHAQASGGDIDLHPQRLDPDTGWWATPDHPDSRTLGLSDPAQLWGTTLNALGHT</sequence>
<dbReference type="Proteomes" id="UP000192634">
    <property type="component" value="Unassembled WGS sequence"/>
</dbReference>